<dbReference type="PANTHER" id="PTHR30414">
    <property type="entry name" value="MINICONDUCTANCE MECHANOSENSITIVE CHANNEL YBDG"/>
    <property type="match status" value="1"/>
</dbReference>
<feature type="transmembrane region" description="Helical" evidence="10">
    <location>
        <begin position="148"/>
        <end position="168"/>
    </location>
</feature>
<dbReference type="RefSeq" id="WP_014796102.1">
    <property type="nucleotide sequence ID" value="NC_018018.1"/>
</dbReference>
<dbReference type="Proteomes" id="UP000006054">
    <property type="component" value="Chromosome"/>
</dbReference>
<dbReference type="KEGG" id="fli:Fleli_0134"/>
<dbReference type="Gene3D" id="2.30.30.60">
    <property type="match status" value="1"/>
</dbReference>
<feature type="transmembrane region" description="Helical" evidence="10">
    <location>
        <begin position="110"/>
        <end position="127"/>
    </location>
</feature>
<evidence type="ECO:0000313" key="12">
    <source>
        <dbReference type="EMBL" id="AFM02634.1"/>
    </source>
</evidence>
<comment type="subcellular location">
    <subcellularLocation>
        <location evidence="1">Cell inner membrane</location>
        <topology evidence="1">Multi-pass membrane protein</topology>
    </subcellularLocation>
</comment>
<accession>I4AF99</accession>
<dbReference type="InterPro" id="IPR006685">
    <property type="entry name" value="MscS_channel_2nd"/>
</dbReference>
<dbReference type="InterPro" id="IPR030192">
    <property type="entry name" value="YbdG"/>
</dbReference>
<evidence type="ECO:0000256" key="10">
    <source>
        <dbReference type="SAM" id="Phobius"/>
    </source>
</evidence>
<evidence type="ECO:0000256" key="4">
    <source>
        <dbReference type="ARBA" id="ARBA00022692"/>
    </source>
</evidence>
<evidence type="ECO:0000256" key="2">
    <source>
        <dbReference type="ARBA" id="ARBA00022475"/>
    </source>
</evidence>
<keyword evidence="6" id="KW-0346">Stress response</keyword>
<dbReference type="GO" id="GO:0008381">
    <property type="term" value="F:mechanosensitive monoatomic ion channel activity"/>
    <property type="evidence" value="ECO:0007669"/>
    <property type="project" value="InterPro"/>
</dbReference>
<dbReference type="HOGENOM" id="CLU_045354_1_0_10"/>
<name>I4AF99_BERLS</name>
<sequence length="421" mass="48734">MPTQEQIIHYFYRLFRDSGMEIMNAKYLNAFIAVCILLVIVFILDRIFVQIFIKIITKISDKTKNQFDNFLVKNNAAGLTAHLLILLFVVKALPFVLWDFPKTYIYIEKATDIFAAFVIVLLVQSVLRTFSDYLKTMPNFRDKPIHSYVQVFMIFAWLAAVVYIFTVLTNKSPWTFFSALGALSAVILLVFRDTILGFVASIQVTVNDMVRIGDWITMDKYNADGDVIEISLATVKVQNFDNTITTIPTYYLISDSFRNWRGMTNAGGRRIKRSILLKVSSIHYLSEEDITELKNIDLIKGYLDTMDSEVNNYNKEHHSNKTLLLNGKNMTNLGVFRIYIEEYLKQNPHINNDMLMMSRQLEATPQGVPLEIYAFSKTKQWLEYEKVVSDIFDHLFAAVPYFNLELFEAPSNVLAIKREKR</sequence>
<evidence type="ECO:0000313" key="13">
    <source>
        <dbReference type="Proteomes" id="UP000006054"/>
    </source>
</evidence>
<evidence type="ECO:0000256" key="1">
    <source>
        <dbReference type="ARBA" id="ARBA00004429"/>
    </source>
</evidence>
<keyword evidence="4 10" id="KW-0812">Transmembrane</keyword>
<evidence type="ECO:0000256" key="3">
    <source>
        <dbReference type="ARBA" id="ARBA00022519"/>
    </source>
</evidence>
<evidence type="ECO:0000256" key="5">
    <source>
        <dbReference type="ARBA" id="ARBA00022989"/>
    </source>
</evidence>
<evidence type="ECO:0000256" key="8">
    <source>
        <dbReference type="ARBA" id="ARBA00093630"/>
    </source>
</evidence>
<dbReference type="InterPro" id="IPR023408">
    <property type="entry name" value="MscS_beta-dom_sf"/>
</dbReference>
<keyword evidence="7 10" id="KW-0472">Membrane</keyword>
<evidence type="ECO:0000256" key="6">
    <source>
        <dbReference type="ARBA" id="ARBA00023016"/>
    </source>
</evidence>
<dbReference type="Pfam" id="PF00924">
    <property type="entry name" value="MS_channel_2nd"/>
    <property type="match status" value="1"/>
</dbReference>
<keyword evidence="2" id="KW-1003">Cell membrane</keyword>
<dbReference type="PANTHER" id="PTHR30414:SF0">
    <property type="entry name" value="MINICONDUCTANCE MECHANOSENSITIVE CHANNEL YBDG"/>
    <property type="match status" value="1"/>
</dbReference>
<gene>
    <name evidence="12" type="ordered locus">Fleli_0134</name>
</gene>
<dbReference type="GO" id="GO:0005886">
    <property type="term" value="C:plasma membrane"/>
    <property type="evidence" value="ECO:0007669"/>
    <property type="project" value="UniProtKB-SubCell"/>
</dbReference>
<keyword evidence="3" id="KW-0997">Cell inner membrane</keyword>
<evidence type="ECO:0000259" key="11">
    <source>
        <dbReference type="Pfam" id="PF00924"/>
    </source>
</evidence>
<feature type="transmembrane region" description="Helical" evidence="10">
    <location>
        <begin position="174"/>
        <end position="191"/>
    </location>
</feature>
<dbReference type="STRING" id="880071.Fleli_0134"/>
<dbReference type="InterPro" id="IPR010920">
    <property type="entry name" value="LSM_dom_sf"/>
</dbReference>
<evidence type="ECO:0000256" key="9">
    <source>
        <dbReference type="ARBA" id="ARBA00093659"/>
    </source>
</evidence>
<proteinExistence type="predicted"/>
<evidence type="ECO:0000256" key="7">
    <source>
        <dbReference type="ARBA" id="ARBA00023136"/>
    </source>
</evidence>
<dbReference type="SUPFAM" id="SSF50182">
    <property type="entry name" value="Sm-like ribonucleoproteins"/>
    <property type="match status" value="1"/>
</dbReference>
<dbReference type="OrthoDB" id="9775207at2"/>
<feature type="transmembrane region" description="Helical" evidence="10">
    <location>
        <begin position="70"/>
        <end position="90"/>
    </location>
</feature>
<keyword evidence="5 10" id="KW-1133">Transmembrane helix</keyword>
<dbReference type="FunFam" id="2.30.30.60:FF:000002">
    <property type="entry name" value="Mechanosensitive ion channel family protein"/>
    <property type="match status" value="1"/>
</dbReference>
<reference evidence="13" key="1">
    <citation type="submission" date="2012-06" db="EMBL/GenBank/DDBJ databases">
        <title>The complete genome of Flexibacter litoralis DSM 6794.</title>
        <authorList>
            <person name="Lucas S."/>
            <person name="Copeland A."/>
            <person name="Lapidus A."/>
            <person name="Glavina del Rio T."/>
            <person name="Dalin E."/>
            <person name="Tice H."/>
            <person name="Bruce D."/>
            <person name="Goodwin L."/>
            <person name="Pitluck S."/>
            <person name="Peters L."/>
            <person name="Ovchinnikova G."/>
            <person name="Lu M."/>
            <person name="Kyrpides N."/>
            <person name="Mavromatis K."/>
            <person name="Ivanova N."/>
            <person name="Brettin T."/>
            <person name="Detter J.C."/>
            <person name="Han C."/>
            <person name="Larimer F."/>
            <person name="Land M."/>
            <person name="Hauser L."/>
            <person name="Markowitz V."/>
            <person name="Cheng J.-F."/>
            <person name="Hugenholtz P."/>
            <person name="Woyke T."/>
            <person name="Wu D."/>
            <person name="Spring S."/>
            <person name="Lang E."/>
            <person name="Kopitz M."/>
            <person name="Brambilla E."/>
            <person name="Klenk H.-P."/>
            <person name="Eisen J.A."/>
        </authorList>
    </citation>
    <scope>NUCLEOTIDE SEQUENCE [LARGE SCALE GENOMIC DNA]</scope>
    <source>
        <strain evidence="13">ATCC 23117 / DSM 6794 / NBRC 15988 / NCIMB 1366 / Sio-4</strain>
    </source>
</reference>
<dbReference type="AlphaFoldDB" id="I4AF99"/>
<organism evidence="12 13">
    <name type="scientific">Bernardetia litoralis (strain ATCC 23117 / DSM 6794 / NBRC 15988 / NCIMB 1366 / Fx l1 / Sio-4)</name>
    <name type="common">Flexibacter litoralis</name>
    <dbReference type="NCBI Taxonomy" id="880071"/>
    <lineage>
        <taxon>Bacteria</taxon>
        <taxon>Pseudomonadati</taxon>
        <taxon>Bacteroidota</taxon>
        <taxon>Cytophagia</taxon>
        <taxon>Cytophagales</taxon>
        <taxon>Bernardetiaceae</taxon>
        <taxon>Bernardetia</taxon>
    </lineage>
</organism>
<feature type="domain" description="Mechanosensitive ion channel MscS" evidence="11">
    <location>
        <begin position="193"/>
        <end position="261"/>
    </location>
</feature>
<dbReference type="EMBL" id="CP003345">
    <property type="protein sequence ID" value="AFM02634.1"/>
    <property type="molecule type" value="Genomic_DNA"/>
</dbReference>
<protein>
    <recommendedName>
        <fullName evidence="8">Mechanosensing system component YbdG</fullName>
    </recommendedName>
    <alternativeName>
        <fullName evidence="9">Mechanosensitive channel homolog YbdG</fullName>
    </alternativeName>
</protein>
<dbReference type="GO" id="GO:0071470">
    <property type="term" value="P:cellular response to osmotic stress"/>
    <property type="evidence" value="ECO:0007669"/>
    <property type="project" value="InterPro"/>
</dbReference>
<feature type="transmembrane region" description="Helical" evidence="10">
    <location>
        <begin position="27"/>
        <end position="49"/>
    </location>
</feature>
<keyword evidence="13" id="KW-1185">Reference proteome</keyword>
<dbReference type="eggNOG" id="COG0668">
    <property type="taxonomic scope" value="Bacteria"/>
</dbReference>